<name>A0ACC2CBA4_DIPCM</name>
<proteinExistence type="predicted"/>
<reference evidence="2" key="1">
    <citation type="journal article" date="2024" name="Proc. Natl. Acad. Sci. U.S.A.">
        <title>Extraordinary preservation of gene collinearity over three hundred million years revealed in homosporous lycophytes.</title>
        <authorList>
            <person name="Li C."/>
            <person name="Wickell D."/>
            <person name="Kuo L.Y."/>
            <person name="Chen X."/>
            <person name="Nie B."/>
            <person name="Liao X."/>
            <person name="Peng D."/>
            <person name="Ji J."/>
            <person name="Jenkins J."/>
            <person name="Williams M."/>
            <person name="Shu S."/>
            <person name="Plott C."/>
            <person name="Barry K."/>
            <person name="Rajasekar S."/>
            <person name="Grimwood J."/>
            <person name="Han X."/>
            <person name="Sun S."/>
            <person name="Hou Z."/>
            <person name="He W."/>
            <person name="Dai G."/>
            <person name="Sun C."/>
            <person name="Schmutz J."/>
            <person name="Leebens-Mack J.H."/>
            <person name="Li F.W."/>
            <person name="Wang L."/>
        </authorList>
    </citation>
    <scope>NUCLEOTIDE SEQUENCE [LARGE SCALE GENOMIC DNA]</scope>
    <source>
        <strain evidence="2">cv. PW_Plant_1</strain>
    </source>
</reference>
<accession>A0ACC2CBA4</accession>
<keyword evidence="2" id="KW-1185">Reference proteome</keyword>
<comment type="caution">
    <text evidence="1">The sequence shown here is derived from an EMBL/GenBank/DDBJ whole genome shotgun (WGS) entry which is preliminary data.</text>
</comment>
<evidence type="ECO:0000313" key="2">
    <source>
        <dbReference type="Proteomes" id="UP001162992"/>
    </source>
</evidence>
<dbReference type="Proteomes" id="UP001162992">
    <property type="component" value="Chromosome 11"/>
</dbReference>
<gene>
    <name evidence="1" type="ORF">O6H91_11G084900</name>
</gene>
<protein>
    <submittedName>
        <fullName evidence="1">Uncharacterized protein</fullName>
    </submittedName>
</protein>
<sequence>MKRSWSFSEGHQQQPPPLGDQRRVLSAALLQQISQHSSRGRNTNINNNTNNTSVSLPQAALSLASSDACASPERPASASGANGSRDSPSESASSRETWPKDAGTAKEARSRANKDAEAKEEDEGLEQAVVHRVANMDRIQLRDVAREGVDLLADRMRNQPEEYLSELKGELRDMLTGTGGVRQREQFSVLKNLLHNRTDLSPALLLRANRTQLEILVAIKTGIQAFLHPDISVTQSVLIEIFFHARCRNMACQSQLPVDDCSCDACIAKNGFCKACMCVICSKFDFDVNTCRWIGCDFCSHWTHTDCAIRVGQICMGPSQKRKPPALEMIFRCRACGFTSKLLGWVTDVFKACAADWNKDDLMRELDCVRRIFNGSEEDYGKSLMWKCEELLEKLKNGIDLGVAFKELERFFQDMEVNTGDDVEGDDGKIIGPREACNRITEVVHEAMQKMEIVYAEKLLDVKRARLAIEMCDREVDDKQRELGELQFDRQKKTQEIEELQTIVRLKQAEAEMFQNRADEAQREADKLQRIAQAKSEKAEEDYASRYLKLRLYEAEAERRSLFEKIKLQDYSRMQPDPSEMLSMCKIQHLINQASSFSKTAGPSHPTPPAPSS</sequence>
<dbReference type="EMBL" id="CM055102">
    <property type="protein sequence ID" value="KAJ7539283.1"/>
    <property type="molecule type" value="Genomic_DNA"/>
</dbReference>
<evidence type="ECO:0000313" key="1">
    <source>
        <dbReference type="EMBL" id="KAJ7539283.1"/>
    </source>
</evidence>
<organism evidence="1 2">
    <name type="scientific">Diphasiastrum complanatum</name>
    <name type="common">Issler's clubmoss</name>
    <name type="synonym">Lycopodium complanatum</name>
    <dbReference type="NCBI Taxonomy" id="34168"/>
    <lineage>
        <taxon>Eukaryota</taxon>
        <taxon>Viridiplantae</taxon>
        <taxon>Streptophyta</taxon>
        <taxon>Embryophyta</taxon>
        <taxon>Tracheophyta</taxon>
        <taxon>Lycopodiopsida</taxon>
        <taxon>Lycopodiales</taxon>
        <taxon>Lycopodiaceae</taxon>
        <taxon>Lycopodioideae</taxon>
        <taxon>Diphasiastrum</taxon>
    </lineage>
</organism>